<dbReference type="AlphaFoldDB" id="A0A067KJP7"/>
<dbReference type="EMBL" id="KK914435">
    <property type="protein sequence ID" value="KDP36466.1"/>
    <property type="molecule type" value="Genomic_DNA"/>
</dbReference>
<dbReference type="Proteomes" id="UP000027138">
    <property type="component" value="Unassembled WGS sequence"/>
</dbReference>
<protein>
    <submittedName>
        <fullName evidence="2">Uncharacterized protein</fullName>
    </submittedName>
</protein>
<gene>
    <name evidence="2" type="ORF">JCGZ_08596</name>
</gene>
<organism evidence="2 3">
    <name type="scientific">Jatropha curcas</name>
    <name type="common">Barbados nut</name>
    <dbReference type="NCBI Taxonomy" id="180498"/>
    <lineage>
        <taxon>Eukaryota</taxon>
        <taxon>Viridiplantae</taxon>
        <taxon>Streptophyta</taxon>
        <taxon>Embryophyta</taxon>
        <taxon>Tracheophyta</taxon>
        <taxon>Spermatophyta</taxon>
        <taxon>Magnoliopsida</taxon>
        <taxon>eudicotyledons</taxon>
        <taxon>Gunneridae</taxon>
        <taxon>Pentapetalae</taxon>
        <taxon>rosids</taxon>
        <taxon>fabids</taxon>
        <taxon>Malpighiales</taxon>
        <taxon>Euphorbiaceae</taxon>
        <taxon>Crotonoideae</taxon>
        <taxon>Jatropheae</taxon>
        <taxon>Jatropha</taxon>
    </lineage>
</organism>
<accession>A0A067KJP7</accession>
<proteinExistence type="predicted"/>
<sequence>MSPTVTPFTAALTVSSYMLHHRICLKESDHMEEWSRLRLSLKSLIAGITRLRRKIEEQVRLVETASIAPLEVRSRRGKAKKRTGNSREADQHLPCVEWWPETAEGGGPVLPLPLNPKRRRRREEKGNKSVSRSFRFDSNRIGLI</sequence>
<evidence type="ECO:0000256" key="1">
    <source>
        <dbReference type="SAM" id="MobiDB-lite"/>
    </source>
</evidence>
<feature type="region of interest" description="Disordered" evidence="1">
    <location>
        <begin position="102"/>
        <end position="131"/>
    </location>
</feature>
<evidence type="ECO:0000313" key="2">
    <source>
        <dbReference type="EMBL" id="KDP36466.1"/>
    </source>
</evidence>
<evidence type="ECO:0000313" key="3">
    <source>
        <dbReference type="Proteomes" id="UP000027138"/>
    </source>
</evidence>
<name>A0A067KJP7_JATCU</name>
<reference evidence="2 3" key="1">
    <citation type="journal article" date="2014" name="PLoS ONE">
        <title>Global Analysis of Gene Expression Profiles in Physic Nut (Jatropha curcas L.) Seedlings Exposed to Salt Stress.</title>
        <authorList>
            <person name="Zhang L."/>
            <person name="Zhang C."/>
            <person name="Wu P."/>
            <person name="Chen Y."/>
            <person name="Li M."/>
            <person name="Jiang H."/>
            <person name="Wu G."/>
        </authorList>
    </citation>
    <scope>NUCLEOTIDE SEQUENCE [LARGE SCALE GENOMIC DNA]</scope>
    <source>
        <strain evidence="3">cv. GZQX0401</strain>
        <tissue evidence="2">Young leaves</tissue>
    </source>
</reference>
<keyword evidence="3" id="KW-1185">Reference proteome</keyword>